<protein>
    <submittedName>
        <fullName evidence="1">Uncharacterized protein</fullName>
    </submittedName>
</protein>
<dbReference type="EMBL" id="CAJOBC010007324">
    <property type="protein sequence ID" value="CAF3928474.1"/>
    <property type="molecule type" value="Genomic_DNA"/>
</dbReference>
<gene>
    <name evidence="1" type="ORF">GPM918_LOCUS21873</name>
    <name evidence="2" type="ORF">SRO942_LOCUS21871</name>
</gene>
<dbReference type="AlphaFoldDB" id="A0A814TNV6"/>
<keyword evidence="3" id="KW-1185">Reference proteome</keyword>
<comment type="caution">
    <text evidence="1">The sequence shown here is derived from an EMBL/GenBank/DDBJ whole genome shotgun (WGS) entry which is preliminary data.</text>
</comment>
<reference evidence="1" key="1">
    <citation type="submission" date="2021-02" db="EMBL/GenBank/DDBJ databases">
        <authorList>
            <person name="Nowell W R."/>
        </authorList>
    </citation>
    <scope>NUCLEOTIDE SEQUENCE</scope>
</reference>
<proteinExistence type="predicted"/>
<dbReference type="OrthoDB" id="10092901at2759"/>
<name>A0A814TNV6_9BILA</name>
<dbReference type="Proteomes" id="UP000681722">
    <property type="component" value="Unassembled WGS sequence"/>
</dbReference>
<accession>A0A814TNV6</accession>
<organism evidence="1 3">
    <name type="scientific">Didymodactylos carnosus</name>
    <dbReference type="NCBI Taxonomy" id="1234261"/>
    <lineage>
        <taxon>Eukaryota</taxon>
        <taxon>Metazoa</taxon>
        <taxon>Spiralia</taxon>
        <taxon>Gnathifera</taxon>
        <taxon>Rotifera</taxon>
        <taxon>Eurotatoria</taxon>
        <taxon>Bdelloidea</taxon>
        <taxon>Philodinida</taxon>
        <taxon>Philodinidae</taxon>
        <taxon>Didymodactylos</taxon>
    </lineage>
</organism>
<dbReference type="EMBL" id="CAJNOQ010007324">
    <property type="protein sequence ID" value="CAF1164854.1"/>
    <property type="molecule type" value="Genomic_DNA"/>
</dbReference>
<evidence type="ECO:0000313" key="2">
    <source>
        <dbReference type="EMBL" id="CAF3928474.1"/>
    </source>
</evidence>
<evidence type="ECO:0000313" key="3">
    <source>
        <dbReference type="Proteomes" id="UP000663829"/>
    </source>
</evidence>
<sequence>MSAYEISDTLDSIMHRIDSIAKINDDIIKEMDNAVSTNSQIEEVEYKITHPDQKKKLVLNVREFKSKKPASNIIRTWKDKIELTVIPDIFNDKLNYTCVNYADLVRLNKEMLAVVHKYELFGDGEKAKNEVNKFLENFQLIRDNGLKQIQKKLTVRESSDLQILEKNVNNINSEIENMVSTNESITFTMTEIKCSYCNSTNTPLNCYSDGVMACNNNENCLGKRASQATCQKGFITSSFGANQFGGNQFPANQLRYTVTGTYT</sequence>
<evidence type="ECO:0000313" key="1">
    <source>
        <dbReference type="EMBL" id="CAF1164854.1"/>
    </source>
</evidence>
<dbReference type="Proteomes" id="UP000663829">
    <property type="component" value="Unassembled WGS sequence"/>
</dbReference>